<dbReference type="Proteomes" id="UP001056120">
    <property type="component" value="Linkage Group LG03"/>
</dbReference>
<sequence>MSLPIIGTTLDWRERRREGRNDVGLKLSIGGKKAGTTPETQEAFNRQREGRNDAGEHASGSRLPTRSKLQVSDDEEDGVHDLCSASAGAWKH</sequence>
<reference evidence="1 2" key="2">
    <citation type="journal article" date="2022" name="Mol. Ecol. Resour.">
        <title>The genomes of chicory, endive, great burdock and yacon provide insights into Asteraceae paleo-polyploidization history and plant inulin production.</title>
        <authorList>
            <person name="Fan W."/>
            <person name="Wang S."/>
            <person name="Wang H."/>
            <person name="Wang A."/>
            <person name="Jiang F."/>
            <person name="Liu H."/>
            <person name="Zhao H."/>
            <person name="Xu D."/>
            <person name="Zhang Y."/>
        </authorList>
    </citation>
    <scope>NUCLEOTIDE SEQUENCE [LARGE SCALE GENOMIC DNA]</scope>
    <source>
        <strain evidence="2">cv. Yunnan</strain>
        <tissue evidence="1">Leaves</tissue>
    </source>
</reference>
<evidence type="ECO:0000313" key="2">
    <source>
        <dbReference type="Proteomes" id="UP001056120"/>
    </source>
</evidence>
<organism evidence="1 2">
    <name type="scientific">Smallanthus sonchifolius</name>
    <dbReference type="NCBI Taxonomy" id="185202"/>
    <lineage>
        <taxon>Eukaryota</taxon>
        <taxon>Viridiplantae</taxon>
        <taxon>Streptophyta</taxon>
        <taxon>Embryophyta</taxon>
        <taxon>Tracheophyta</taxon>
        <taxon>Spermatophyta</taxon>
        <taxon>Magnoliopsida</taxon>
        <taxon>eudicotyledons</taxon>
        <taxon>Gunneridae</taxon>
        <taxon>Pentapetalae</taxon>
        <taxon>asterids</taxon>
        <taxon>campanulids</taxon>
        <taxon>Asterales</taxon>
        <taxon>Asteraceae</taxon>
        <taxon>Asteroideae</taxon>
        <taxon>Heliantheae alliance</taxon>
        <taxon>Millerieae</taxon>
        <taxon>Smallanthus</taxon>
    </lineage>
</organism>
<protein>
    <submittedName>
        <fullName evidence="1">Uncharacterized protein</fullName>
    </submittedName>
</protein>
<accession>A0ACB9JQP2</accession>
<proteinExistence type="predicted"/>
<comment type="caution">
    <text evidence="1">The sequence shown here is derived from an EMBL/GenBank/DDBJ whole genome shotgun (WGS) entry which is preliminary data.</text>
</comment>
<keyword evidence="2" id="KW-1185">Reference proteome</keyword>
<gene>
    <name evidence="1" type="ORF">L1987_09935</name>
</gene>
<dbReference type="EMBL" id="CM042020">
    <property type="protein sequence ID" value="KAI3822346.1"/>
    <property type="molecule type" value="Genomic_DNA"/>
</dbReference>
<reference evidence="2" key="1">
    <citation type="journal article" date="2022" name="Mol. Ecol. Resour.">
        <title>The genomes of chicory, endive, great burdock and yacon provide insights into Asteraceae palaeo-polyploidization history and plant inulin production.</title>
        <authorList>
            <person name="Fan W."/>
            <person name="Wang S."/>
            <person name="Wang H."/>
            <person name="Wang A."/>
            <person name="Jiang F."/>
            <person name="Liu H."/>
            <person name="Zhao H."/>
            <person name="Xu D."/>
            <person name="Zhang Y."/>
        </authorList>
    </citation>
    <scope>NUCLEOTIDE SEQUENCE [LARGE SCALE GENOMIC DNA]</scope>
    <source>
        <strain evidence="2">cv. Yunnan</strain>
    </source>
</reference>
<evidence type="ECO:0000313" key="1">
    <source>
        <dbReference type="EMBL" id="KAI3822346.1"/>
    </source>
</evidence>
<name>A0ACB9JQP2_9ASTR</name>